<sequence length="340" mass="36416">MEGKKRTEIAEIGKFGLIERICSRVEPQNASTVKGCGDDTAVIDAGDRYVLLSTELLLEGVHFDLTYYPLQHLGYKAVVAGISDILAMNGTPRQIELALGIPARFSVEMIDRLYDGIRAACDRYRTDLAGGDTTASVNGLAIGVTAAGDVAKDRIAYRSGAKPNDLICLSGDLGAAYMGLHLLEREKRACGGQPDPKPKFEGHEYILGRQLKPEARTDIIERLAEAGIVPTSMIDITDGLASETLHLCKSSGCGARIYLDRLPIARQTHDMAEELHADPVVAALNGGQDYELLFTVPLSKQQEIFALGVDVIGHVTAAGTGAMLVTPDGSEIALKAPGWK</sequence>
<feature type="binding site" evidence="2">
    <location>
        <position position="54"/>
    </location>
    <ligand>
        <name>Mg(2+)</name>
        <dbReference type="ChEBI" id="CHEBI:18420"/>
        <label>1</label>
    </ligand>
</feature>
<keyword evidence="2" id="KW-0547">Nucleotide-binding</keyword>
<accession>A0ABY5V0K4</accession>
<keyword evidence="2" id="KW-0460">Magnesium</keyword>
<dbReference type="CDD" id="cd02194">
    <property type="entry name" value="ThiL"/>
    <property type="match status" value="1"/>
</dbReference>
<feature type="binding site" evidence="2">
    <location>
        <position position="62"/>
    </location>
    <ligand>
        <name>substrate</name>
    </ligand>
</feature>
<evidence type="ECO:0000259" key="3">
    <source>
        <dbReference type="Pfam" id="PF00586"/>
    </source>
</evidence>
<feature type="binding site" evidence="2">
    <location>
        <position position="84"/>
    </location>
    <ligand>
        <name>Mg(2+)</name>
        <dbReference type="ChEBI" id="CHEBI:18420"/>
        <label>2</label>
    </ligand>
</feature>
<comment type="pathway">
    <text evidence="2">Cofactor biosynthesis; thiamine diphosphate biosynthesis; thiamine diphosphate from thiamine phosphate: step 1/1.</text>
</comment>
<dbReference type="GO" id="GO:0009030">
    <property type="term" value="F:thiamine-phosphate kinase activity"/>
    <property type="evidence" value="ECO:0007669"/>
    <property type="project" value="UniProtKB-EC"/>
</dbReference>
<feature type="binding site" evidence="2">
    <location>
        <position position="235"/>
    </location>
    <ligand>
        <name>Mg(2+)</name>
        <dbReference type="ChEBI" id="CHEBI:18420"/>
        <label>3</label>
    </ligand>
</feature>
<reference evidence="5" key="1">
    <citation type="journal article" date="2022" name="Cell">
        <title>Design, construction, and in vivo augmentation of a complex gut microbiome.</title>
        <authorList>
            <person name="Cheng A.G."/>
            <person name="Ho P.Y."/>
            <person name="Aranda-Diaz A."/>
            <person name="Jain S."/>
            <person name="Yu F.B."/>
            <person name="Meng X."/>
            <person name="Wang M."/>
            <person name="Iakiviak M."/>
            <person name="Nagashima K."/>
            <person name="Zhao A."/>
            <person name="Murugkar P."/>
            <person name="Patil A."/>
            <person name="Atabakhsh K."/>
            <person name="Weakley A."/>
            <person name="Yan J."/>
            <person name="Brumbaugh A.R."/>
            <person name="Higginbottom S."/>
            <person name="Dimas A."/>
            <person name="Shiver A.L."/>
            <person name="Deutschbauer A."/>
            <person name="Neff N."/>
            <person name="Sonnenburg J.L."/>
            <person name="Huang K.C."/>
            <person name="Fischbach M.A."/>
        </authorList>
    </citation>
    <scope>NUCLEOTIDE SEQUENCE</scope>
    <source>
        <strain evidence="5">AP11</strain>
    </source>
</reference>
<feature type="domain" description="PurM-like C-terminal" evidence="4">
    <location>
        <begin position="163"/>
        <end position="321"/>
    </location>
</feature>
<protein>
    <recommendedName>
        <fullName evidence="2">Thiamine-monophosphate kinase</fullName>
        <shortName evidence="2">TMP kinase</shortName>
        <shortName evidence="2">Thiamine-phosphate kinase</shortName>
        <ecNumber evidence="2">2.7.4.16</ecNumber>
    </recommendedName>
</protein>
<gene>
    <name evidence="2 5" type="primary">thiL</name>
    <name evidence="5" type="ORF">NQ491_02940</name>
</gene>
<keyword evidence="2 5" id="KW-0418">Kinase</keyword>
<comment type="miscellaneous">
    <text evidence="2">Reaction mechanism of ThiL seems to utilize a direct, inline transfer of the gamma-phosphate of ATP to TMP rather than a phosphorylated enzyme intermediate.</text>
</comment>
<name>A0ABY5V0K4_9BACT</name>
<feature type="binding site" evidence="2">
    <location>
        <position position="158"/>
    </location>
    <ligand>
        <name>ATP</name>
        <dbReference type="ChEBI" id="CHEBI:30616"/>
    </ligand>
</feature>
<dbReference type="InterPro" id="IPR016188">
    <property type="entry name" value="PurM-like_N"/>
</dbReference>
<dbReference type="InterPro" id="IPR010918">
    <property type="entry name" value="PurM-like_C_dom"/>
</dbReference>
<feature type="domain" description="PurM-like N-terminal" evidence="3">
    <location>
        <begin position="37"/>
        <end position="149"/>
    </location>
</feature>
<dbReference type="PANTHER" id="PTHR30270">
    <property type="entry name" value="THIAMINE-MONOPHOSPHATE KINASE"/>
    <property type="match status" value="1"/>
</dbReference>
<dbReference type="Gene3D" id="3.90.650.10">
    <property type="entry name" value="PurM-like C-terminal domain"/>
    <property type="match status" value="1"/>
</dbReference>
<feature type="binding site" evidence="2">
    <location>
        <position position="39"/>
    </location>
    <ligand>
        <name>Mg(2+)</name>
        <dbReference type="ChEBI" id="CHEBI:18420"/>
        <label>3</label>
    </ligand>
</feature>
<dbReference type="RefSeq" id="WP_019244821.1">
    <property type="nucleotide sequence ID" value="NZ_CAPH01000003.1"/>
</dbReference>
<organism evidence="5 6">
    <name type="scientific">Alistipes ihumii AP11</name>
    <dbReference type="NCBI Taxonomy" id="1211813"/>
    <lineage>
        <taxon>Bacteria</taxon>
        <taxon>Pseudomonadati</taxon>
        <taxon>Bacteroidota</taxon>
        <taxon>Bacteroidia</taxon>
        <taxon>Bacteroidales</taxon>
        <taxon>Rikenellaceae</taxon>
        <taxon>Alistipes</taxon>
    </lineage>
</organism>
<evidence type="ECO:0000313" key="6">
    <source>
        <dbReference type="Proteomes" id="UP001059295"/>
    </source>
</evidence>
<feature type="binding site" evidence="2">
    <location>
        <position position="114"/>
    </location>
    <ligand>
        <name>ATP</name>
        <dbReference type="ChEBI" id="CHEBI:30616"/>
    </ligand>
</feature>
<dbReference type="SUPFAM" id="SSF55326">
    <property type="entry name" value="PurM N-terminal domain-like"/>
    <property type="match status" value="1"/>
</dbReference>
<dbReference type="Gene3D" id="3.30.1330.10">
    <property type="entry name" value="PurM-like, N-terminal domain"/>
    <property type="match status" value="1"/>
</dbReference>
<evidence type="ECO:0000313" key="5">
    <source>
        <dbReference type="EMBL" id="UWN57750.1"/>
    </source>
</evidence>
<feature type="binding site" evidence="2">
    <location>
        <begin position="131"/>
        <end position="132"/>
    </location>
    <ligand>
        <name>ATP</name>
        <dbReference type="ChEBI" id="CHEBI:30616"/>
    </ligand>
</feature>
<dbReference type="InterPro" id="IPR036676">
    <property type="entry name" value="PurM-like_C_sf"/>
</dbReference>
<dbReference type="EMBL" id="CP102294">
    <property type="protein sequence ID" value="UWN57750.1"/>
    <property type="molecule type" value="Genomic_DNA"/>
</dbReference>
<keyword evidence="6" id="KW-1185">Reference proteome</keyword>
<feature type="binding site" evidence="2">
    <location>
        <position position="53"/>
    </location>
    <ligand>
        <name>Mg(2+)</name>
        <dbReference type="ChEBI" id="CHEBI:18420"/>
        <label>4</label>
    </ligand>
</feature>
<dbReference type="Pfam" id="PF02769">
    <property type="entry name" value="AIRS_C"/>
    <property type="match status" value="1"/>
</dbReference>
<feature type="binding site" evidence="2">
    <location>
        <position position="84"/>
    </location>
    <ligand>
        <name>Mg(2+)</name>
        <dbReference type="ChEBI" id="CHEBI:18420"/>
        <label>3</label>
    </ligand>
</feature>
<comment type="similarity">
    <text evidence="2">Belongs to the thiamine-monophosphate kinase family.</text>
</comment>
<evidence type="ECO:0000259" key="4">
    <source>
        <dbReference type="Pfam" id="PF02769"/>
    </source>
</evidence>
<dbReference type="Proteomes" id="UP001059295">
    <property type="component" value="Chromosome"/>
</dbReference>
<evidence type="ECO:0000256" key="1">
    <source>
        <dbReference type="ARBA" id="ARBA00022977"/>
    </source>
</evidence>
<keyword evidence="1 2" id="KW-0784">Thiamine biosynthesis</keyword>
<dbReference type="PANTHER" id="PTHR30270:SF0">
    <property type="entry name" value="THIAMINE-MONOPHOSPHATE KINASE"/>
    <property type="match status" value="1"/>
</dbReference>
<comment type="function">
    <text evidence="2">Catalyzes the ATP-dependent phosphorylation of thiamine-monophosphate (TMP) to form thiamine-pyrophosphate (TPP), the active form of vitamin B1.</text>
</comment>
<dbReference type="PIRSF" id="PIRSF005303">
    <property type="entry name" value="Thiam_monoph_kin"/>
    <property type="match status" value="1"/>
</dbReference>
<proteinExistence type="inferred from homology"/>
<evidence type="ECO:0000256" key="2">
    <source>
        <dbReference type="HAMAP-Rule" id="MF_02128"/>
    </source>
</evidence>
<feature type="binding site" evidence="2">
    <location>
        <position position="132"/>
    </location>
    <ligand>
        <name>Mg(2+)</name>
        <dbReference type="ChEBI" id="CHEBI:18420"/>
        <label>1</label>
    </ligand>
</feature>
<feature type="binding site" evidence="2">
    <location>
        <position position="84"/>
    </location>
    <ligand>
        <name>Mg(2+)</name>
        <dbReference type="ChEBI" id="CHEBI:18420"/>
        <label>4</label>
    </ligand>
</feature>
<keyword evidence="2 5" id="KW-0808">Transferase</keyword>
<feature type="binding site" evidence="2">
    <location>
        <position position="39"/>
    </location>
    <ligand>
        <name>Mg(2+)</name>
        <dbReference type="ChEBI" id="CHEBI:18420"/>
        <label>4</label>
    </ligand>
</feature>
<keyword evidence="2" id="KW-0067">ATP-binding</keyword>
<comment type="catalytic activity">
    <reaction evidence="2">
        <text>thiamine phosphate + ATP = thiamine diphosphate + ADP</text>
        <dbReference type="Rhea" id="RHEA:15913"/>
        <dbReference type="ChEBI" id="CHEBI:30616"/>
        <dbReference type="ChEBI" id="CHEBI:37575"/>
        <dbReference type="ChEBI" id="CHEBI:58937"/>
        <dbReference type="ChEBI" id="CHEBI:456216"/>
        <dbReference type="EC" id="2.7.4.16"/>
    </reaction>
</comment>
<keyword evidence="2" id="KW-0479">Metal-binding</keyword>
<feature type="binding site" evidence="2">
    <location>
        <position position="237"/>
    </location>
    <ligand>
        <name>ATP</name>
        <dbReference type="ChEBI" id="CHEBI:30616"/>
    </ligand>
</feature>
<dbReference type="InterPro" id="IPR036921">
    <property type="entry name" value="PurM-like_N_sf"/>
</dbReference>
<dbReference type="SUPFAM" id="SSF56042">
    <property type="entry name" value="PurM C-terminal domain-like"/>
    <property type="match status" value="1"/>
</dbReference>
<dbReference type="EC" id="2.7.4.16" evidence="2"/>
<dbReference type="InterPro" id="IPR006283">
    <property type="entry name" value="ThiL-like"/>
</dbReference>
<dbReference type="HAMAP" id="MF_02128">
    <property type="entry name" value="TMP_kinase"/>
    <property type="match status" value="1"/>
</dbReference>
<dbReference type="GeneID" id="82890656"/>
<dbReference type="Pfam" id="PF00586">
    <property type="entry name" value="AIRS"/>
    <property type="match status" value="1"/>
</dbReference>
<comment type="caution">
    <text evidence="2">Lacks conserved residue(s) required for the propagation of feature annotation.</text>
</comment>
<feature type="binding site" evidence="2">
    <location>
        <position position="238"/>
    </location>
    <ligand>
        <name>Mg(2+)</name>
        <dbReference type="ChEBI" id="CHEBI:18420"/>
        <label>5</label>
    </ligand>
</feature>
<dbReference type="NCBIfam" id="TIGR01379">
    <property type="entry name" value="thiL"/>
    <property type="match status" value="1"/>
</dbReference>